<evidence type="ECO:0000313" key="15">
    <source>
        <dbReference type="EMBL" id="KAJ8907095.1"/>
    </source>
</evidence>
<keyword evidence="6 13" id="KW-0812">Transmembrane</keyword>
<evidence type="ECO:0000256" key="8">
    <source>
        <dbReference type="ARBA" id="ARBA00023098"/>
    </source>
</evidence>
<dbReference type="CDD" id="cd07991">
    <property type="entry name" value="LPLAT_LPCAT1-like"/>
    <property type="match status" value="1"/>
</dbReference>
<evidence type="ECO:0000256" key="6">
    <source>
        <dbReference type="ARBA" id="ARBA00022692"/>
    </source>
</evidence>
<protein>
    <recommendedName>
        <fullName evidence="14">Phospholipid/glycerol acyltransferase domain-containing protein</fullName>
    </recommendedName>
</protein>
<dbReference type="InterPro" id="IPR045252">
    <property type="entry name" value="LPCAT1-like"/>
</dbReference>
<accession>A0AAV8UWW3</accession>
<comment type="pathway">
    <text evidence="2">Lipid metabolism.</text>
</comment>
<dbReference type="SUPFAM" id="SSF69593">
    <property type="entry name" value="Glycerol-3-phosphate (1)-acyltransferase"/>
    <property type="match status" value="1"/>
</dbReference>
<keyword evidence="5" id="KW-0808">Transferase</keyword>
<evidence type="ECO:0000256" key="5">
    <source>
        <dbReference type="ARBA" id="ARBA00022679"/>
    </source>
</evidence>
<reference evidence="15 16" key="1">
    <citation type="journal article" date="2023" name="Nat. Commun.">
        <title>Origin of minicircular mitochondrial genomes in red algae.</title>
        <authorList>
            <person name="Lee Y."/>
            <person name="Cho C.H."/>
            <person name="Lee Y.M."/>
            <person name="Park S.I."/>
            <person name="Yang J.H."/>
            <person name="West J.A."/>
            <person name="Bhattacharya D."/>
            <person name="Yoon H.S."/>
        </authorList>
    </citation>
    <scope>NUCLEOTIDE SEQUENCE [LARGE SCALE GENOMIC DNA]</scope>
    <source>
        <strain evidence="15 16">CCMP1338</strain>
        <tissue evidence="15">Whole cell</tissue>
    </source>
</reference>
<keyword evidence="9 13" id="KW-0472">Membrane</keyword>
<keyword evidence="10" id="KW-0594">Phospholipid biosynthesis</keyword>
<sequence length="367" mass="42071">MADKEEDNLEVVDEENGDVNDYWKKQVEQVFYPFVRKSPSWSIYEIVKTTLMTVFVFPIRVVLIFFFAILTYLVAKVALLGEDEERPVPYSTWKKFLLRSISPLIRAALFCCLGVYYIEQTKREDERPAYVIVSNHTGYIDILILCAMYRGGFVAKGSVKNARLVGTIARALQCLFVVEGASLTETLKARIVSTYECHLKKGCIGCPTCFRNIVIFPEGTTTNGYGMVPMRTGVFVAGLPVKPVAVRFPHRHFNLSWETIYLKEHIWRSMTQFRNYAELVECPTYVPTEEDIQNPREFARHVQESLNEVLDLPVYPIGRKHKFAYHKYVLGLRTAEEVLQDGKELTKKDELLVEVTKRQAAAGKLCP</sequence>
<evidence type="ECO:0000256" key="7">
    <source>
        <dbReference type="ARBA" id="ARBA00022989"/>
    </source>
</evidence>
<dbReference type="AlphaFoldDB" id="A0AAV8UWW3"/>
<dbReference type="PANTHER" id="PTHR23063">
    <property type="entry name" value="PHOSPHOLIPID ACYLTRANSFERASE"/>
    <property type="match status" value="1"/>
</dbReference>
<dbReference type="Proteomes" id="UP001157974">
    <property type="component" value="Unassembled WGS sequence"/>
</dbReference>
<dbReference type="InterPro" id="IPR002123">
    <property type="entry name" value="Plipid/glycerol_acylTrfase"/>
</dbReference>
<dbReference type="EMBL" id="JAMWBK010000003">
    <property type="protein sequence ID" value="KAJ8907095.1"/>
    <property type="molecule type" value="Genomic_DNA"/>
</dbReference>
<feature type="transmembrane region" description="Helical" evidence="13">
    <location>
        <begin position="51"/>
        <end position="75"/>
    </location>
</feature>
<feature type="domain" description="Phospholipid/glycerol acyltransferase" evidence="14">
    <location>
        <begin position="130"/>
        <end position="249"/>
    </location>
</feature>
<keyword evidence="4" id="KW-0444">Lipid biosynthesis</keyword>
<evidence type="ECO:0000256" key="9">
    <source>
        <dbReference type="ARBA" id="ARBA00023136"/>
    </source>
</evidence>
<organism evidence="15 16">
    <name type="scientific">Rhodosorus marinus</name>
    <dbReference type="NCBI Taxonomy" id="101924"/>
    <lineage>
        <taxon>Eukaryota</taxon>
        <taxon>Rhodophyta</taxon>
        <taxon>Stylonematophyceae</taxon>
        <taxon>Stylonematales</taxon>
        <taxon>Stylonemataceae</taxon>
        <taxon>Rhodosorus</taxon>
    </lineage>
</organism>
<evidence type="ECO:0000256" key="3">
    <source>
        <dbReference type="ARBA" id="ARBA00008655"/>
    </source>
</evidence>
<comment type="similarity">
    <text evidence="3">Belongs to the 1-acyl-sn-glycerol-3-phosphate acyltransferase family.</text>
</comment>
<evidence type="ECO:0000256" key="4">
    <source>
        <dbReference type="ARBA" id="ARBA00022516"/>
    </source>
</evidence>
<keyword evidence="11" id="KW-1208">Phospholipid metabolism</keyword>
<keyword evidence="16" id="KW-1185">Reference proteome</keyword>
<name>A0AAV8UWW3_9RHOD</name>
<dbReference type="Pfam" id="PF01553">
    <property type="entry name" value="Acyltransferase"/>
    <property type="match status" value="1"/>
</dbReference>
<evidence type="ECO:0000256" key="13">
    <source>
        <dbReference type="SAM" id="Phobius"/>
    </source>
</evidence>
<gene>
    <name evidence="15" type="ORF">NDN08_003577</name>
</gene>
<keyword evidence="12" id="KW-0012">Acyltransferase</keyword>
<dbReference type="PANTHER" id="PTHR23063:SF52">
    <property type="entry name" value="LYSOPHOSPHATIDYLCHOLINE ACYLTRANSFERASE"/>
    <property type="match status" value="1"/>
</dbReference>
<dbReference type="GO" id="GO:0008374">
    <property type="term" value="F:O-acyltransferase activity"/>
    <property type="evidence" value="ECO:0007669"/>
    <property type="project" value="InterPro"/>
</dbReference>
<evidence type="ECO:0000256" key="2">
    <source>
        <dbReference type="ARBA" id="ARBA00005189"/>
    </source>
</evidence>
<feature type="transmembrane region" description="Helical" evidence="13">
    <location>
        <begin position="96"/>
        <end position="118"/>
    </location>
</feature>
<evidence type="ECO:0000256" key="1">
    <source>
        <dbReference type="ARBA" id="ARBA00004370"/>
    </source>
</evidence>
<dbReference type="SMART" id="SM00563">
    <property type="entry name" value="PlsC"/>
    <property type="match status" value="1"/>
</dbReference>
<comment type="subcellular location">
    <subcellularLocation>
        <location evidence="1">Membrane</location>
    </subcellularLocation>
</comment>
<dbReference type="GO" id="GO:0008654">
    <property type="term" value="P:phospholipid biosynthetic process"/>
    <property type="evidence" value="ECO:0007669"/>
    <property type="project" value="UniProtKB-KW"/>
</dbReference>
<keyword evidence="7 13" id="KW-1133">Transmembrane helix</keyword>
<keyword evidence="8" id="KW-0443">Lipid metabolism</keyword>
<evidence type="ECO:0000313" key="16">
    <source>
        <dbReference type="Proteomes" id="UP001157974"/>
    </source>
</evidence>
<dbReference type="GO" id="GO:0016020">
    <property type="term" value="C:membrane"/>
    <property type="evidence" value="ECO:0007669"/>
    <property type="project" value="UniProtKB-SubCell"/>
</dbReference>
<evidence type="ECO:0000256" key="12">
    <source>
        <dbReference type="ARBA" id="ARBA00023315"/>
    </source>
</evidence>
<comment type="caution">
    <text evidence="15">The sequence shown here is derived from an EMBL/GenBank/DDBJ whole genome shotgun (WGS) entry which is preliminary data.</text>
</comment>
<evidence type="ECO:0000256" key="11">
    <source>
        <dbReference type="ARBA" id="ARBA00023264"/>
    </source>
</evidence>
<evidence type="ECO:0000259" key="14">
    <source>
        <dbReference type="SMART" id="SM00563"/>
    </source>
</evidence>
<evidence type="ECO:0000256" key="10">
    <source>
        <dbReference type="ARBA" id="ARBA00023209"/>
    </source>
</evidence>
<proteinExistence type="inferred from homology"/>